<keyword evidence="3" id="KW-0813">Transport</keyword>
<keyword evidence="4" id="KW-1003">Cell membrane</keyword>
<comment type="caution">
    <text evidence="10">The sequence shown here is derived from an EMBL/GenBank/DDBJ whole genome shotgun (WGS) entry which is preliminary data.</text>
</comment>
<dbReference type="InterPro" id="IPR005829">
    <property type="entry name" value="Sugar_transporter_CS"/>
</dbReference>
<comment type="similarity">
    <text evidence="2">Belongs to the major facilitator superfamily. TCR/Tet family.</text>
</comment>
<dbReference type="PANTHER" id="PTHR23517:SF2">
    <property type="entry name" value="MULTIDRUG RESISTANCE PROTEIN MDTH"/>
    <property type="match status" value="1"/>
</dbReference>
<feature type="transmembrane region" description="Helical" evidence="8">
    <location>
        <begin position="48"/>
        <end position="69"/>
    </location>
</feature>
<feature type="transmembrane region" description="Helical" evidence="8">
    <location>
        <begin position="172"/>
        <end position="192"/>
    </location>
</feature>
<dbReference type="CDD" id="cd17329">
    <property type="entry name" value="MFS_MdtH_MDR_like"/>
    <property type="match status" value="1"/>
</dbReference>
<dbReference type="InterPro" id="IPR020846">
    <property type="entry name" value="MFS_dom"/>
</dbReference>
<feature type="transmembrane region" description="Helical" evidence="8">
    <location>
        <begin position="357"/>
        <end position="375"/>
    </location>
</feature>
<comment type="subcellular location">
    <subcellularLocation>
        <location evidence="1">Cell membrane</location>
        <topology evidence="1">Multi-pass membrane protein</topology>
    </subcellularLocation>
</comment>
<evidence type="ECO:0000256" key="3">
    <source>
        <dbReference type="ARBA" id="ARBA00022448"/>
    </source>
</evidence>
<evidence type="ECO:0000313" key="10">
    <source>
        <dbReference type="EMBL" id="HHS62105.1"/>
    </source>
</evidence>
<dbReference type="AlphaFoldDB" id="A0A7C6EIR3"/>
<dbReference type="GO" id="GO:0022857">
    <property type="term" value="F:transmembrane transporter activity"/>
    <property type="evidence" value="ECO:0007669"/>
    <property type="project" value="InterPro"/>
</dbReference>
<feature type="transmembrane region" description="Helical" evidence="8">
    <location>
        <begin position="81"/>
        <end position="100"/>
    </location>
</feature>
<accession>A0A7C6EIR3</accession>
<feature type="transmembrane region" description="Helical" evidence="8">
    <location>
        <begin position="106"/>
        <end position="124"/>
    </location>
</feature>
<keyword evidence="6 8" id="KW-1133">Transmembrane helix</keyword>
<evidence type="ECO:0000259" key="9">
    <source>
        <dbReference type="PROSITE" id="PS50850"/>
    </source>
</evidence>
<dbReference type="GO" id="GO:0005886">
    <property type="term" value="C:plasma membrane"/>
    <property type="evidence" value="ECO:0007669"/>
    <property type="project" value="UniProtKB-SubCell"/>
</dbReference>
<evidence type="ECO:0000256" key="6">
    <source>
        <dbReference type="ARBA" id="ARBA00022989"/>
    </source>
</evidence>
<gene>
    <name evidence="10" type="ORF">ENV70_00610</name>
</gene>
<feature type="transmembrane region" description="Helical" evidence="8">
    <location>
        <begin position="387"/>
        <end position="407"/>
    </location>
</feature>
<dbReference type="EMBL" id="DTHJ01000011">
    <property type="protein sequence ID" value="HHS62105.1"/>
    <property type="molecule type" value="Genomic_DNA"/>
</dbReference>
<proteinExistence type="inferred from homology"/>
<feature type="transmembrane region" description="Helical" evidence="8">
    <location>
        <begin position="297"/>
        <end position="313"/>
    </location>
</feature>
<evidence type="ECO:0000256" key="4">
    <source>
        <dbReference type="ARBA" id="ARBA00022475"/>
    </source>
</evidence>
<dbReference type="PRINTS" id="PR01035">
    <property type="entry name" value="TCRTETA"/>
</dbReference>
<sequence>MKIDALLPRGFPGDIWALFITSVISSVGFSITMPYMSLYMNNVLNISMTVVGAILMIAQIIGATVGLYGGEISDKFGRKFIMVRSLSGRLILFALMGFIILRWHNIFTILSFLILNSILYSFYIPASQAYVADLTRADERLKAYGLLRMGGNLGWALGPALGGLLATMEYAYLFFVTALCMLIAMVVLLNYCKESLIYKKMADNDAFAQNQKAPVLTINLREIFSVVSDQKFIIFTLISFSIFIVWGQLVSPLSIYTVNRVGISKSQLGILFSINGFMVVIFQYLITHLIPDKKELSALWVGSLIYAIGYLSLGFARGFSFLIFSMVLITIAEMVITPSSQSYASKLARLENRGRYLAFYNLSQTFGWAFGPMLGGILLDTFPGRSIFIWGIISFIALLAALGFIIFKNKEN</sequence>
<feature type="transmembrane region" description="Helical" evidence="8">
    <location>
        <begin position="15"/>
        <end position="36"/>
    </location>
</feature>
<name>A0A7C6EIR3_UNCW3</name>
<dbReference type="InterPro" id="IPR011701">
    <property type="entry name" value="MFS"/>
</dbReference>
<evidence type="ECO:0000256" key="8">
    <source>
        <dbReference type="SAM" id="Phobius"/>
    </source>
</evidence>
<dbReference type="InterPro" id="IPR050171">
    <property type="entry name" value="MFS_Transporters"/>
</dbReference>
<protein>
    <submittedName>
        <fullName evidence="10">MFS transporter</fullName>
    </submittedName>
</protein>
<feature type="transmembrane region" description="Helical" evidence="8">
    <location>
        <begin position="270"/>
        <end position="290"/>
    </location>
</feature>
<reference evidence="10" key="1">
    <citation type="journal article" date="2020" name="mSystems">
        <title>Genome- and Community-Level Interaction Insights into Carbon Utilization and Element Cycling Functions of Hydrothermarchaeota in Hydrothermal Sediment.</title>
        <authorList>
            <person name="Zhou Z."/>
            <person name="Liu Y."/>
            <person name="Xu W."/>
            <person name="Pan J."/>
            <person name="Luo Z.H."/>
            <person name="Li M."/>
        </authorList>
    </citation>
    <scope>NUCLEOTIDE SEQUENCE [LARGE SCALE GENOMIC DNA]</scope>
    <source>
        <strain evidence="10">SpSt-783</strain>
    </source>
</reference>
<dbReference type="InterPro" id="IPR001958">
    <property type="entry name" value="Tet-R_TetA/multi-R_MdtG-like"/>
</dbReference>
<dbReference type="PANTHER" id="PTHR23517">
    <property type="entry name" value="RESISTANCE PROTEIN MDTM, PUTATIVE-RELATED-RELATED"/>
    <property type="match status" value="1"/>
</dbReference>
<evidence type="ECO:0000256" key="7">
    <source>
        <dbReference type="ARBA" id="ARBA00023136"/>
    </source>
</evidence>
<feature type="transmembrane region" description="Helical" evidence="8">
    <location>
        <begin position="145"/>
        <end position="166"/>
    </location>
</feature>
<keyword evidence="5 8" id="KW-0812">Transmembrane</keyword>
<dbReference type="PROSITE" id="PS50850">
    <property type="entry name" value="MFS"/>
    <property type="match status" value="1"/>
</dbReference>
<organism evidence="10">
    <name type="scientific">candidate division WOR-3 bacterium</name>
    <dbReference type="NCBI Taxonomy" id="2052148"/>
    <lineage>
        <taxon>Bacteria</taxon>
        <taxon>Bacteria division WOR-3</taxon>
    </lineage>
</organism>
<feature type="transmembrane region" description="Helical" evidence="8">
    <location>
        <begin position="319"/>
        <end position="336"/>
    </location>
</feature>
<keyword evidence="7 8" id="KW-0472">Membrane</keyword>
<evidence type="ECO:0000256" key="1">
    <source>
        <dbReference type="ARBA" id="ARBA00004651"/>
    </source>
</evidence>
<dbReference type="Pfam" id="PF07690">
    <property type="entry name" value="MFS_1"/>
    <property type="match status" value="1"/>
</dbReference>
<feature type="transmembrane region" description="Helical" evidence="8">
    <location>
        <begin position="232"/>
        <end position="250"/>
    </location>
</feature>
<dbReference type="SUPFAM" id="SSF103473">
    <property type="entry name" value="MFS general substrate transporter"/>
    <property type="match status" value="1"/>
</dbReference>
<feature type="domain" description="Major facilitator superfamily (MFS) profile" evidence="9">
    <location>
        <begin position="14"/>
        <end position="412"/>
    </location>
</feature>
<evidence type="ECO:0000256" key="2">
    <source>
        <dbReference type="ARBA" id="ARBA00007520"/>
    </source>
</evidence>
<dbReference type="PROSITE" id="PS00216">
    <property type="entry name" value="SUGAR_TRANSPORT_1"/>
    <property type="match status" value="1"/>
</dbReference>
<evidence type="ECO:0000256" key="5">
    <source>
        <dbReference type="ARBA" id="ARBA00022692"/>
    </source>
</evidence>
<dbReference type="InterPro" id="IPR036259">
    <property type="entry name" value="MFS_trans_sf"/>
</dbReference>
<dbReference type="Gene3D" id="1.20.1250.20">
    <property type="entry name" value="MFS general substrate transporter like domains"/>
    <property type="match status" value="2"/>
</dbReference>